<feature type="repeat" description="Filamin" evidence="7">
    <location>
        <begin position="610"/>
        <end position="708"/>
    </location>
</feature>
<keyword evidence="6" id="KW-0206">Cytoskeleton</keyword>
<keyword evidence="3" id="KW-0963">Cytoplasm</keyword>
<feature type="repeat" description="Filamin" evidence="7">
    <location>
        <begin position="2143"/>
        <end position="2237"/>
    </location>
</feature>
<feature type="repeat" description="Filamin" evidence="7">
    <location>
        <begin position="1379"/>
        <end position="1474"/>
    </location>
</feature>
<dbReference type="FunFam" id="2.60.40.10:FF:000168">
    <property type="entry name" value="filamin-C isoform X2"/>
    <property type="match status" value="1"/>
</dbReference>
<dbReference type="InterPro" id="IPR013783">
    <property type="entry name" value="Ig-like_fold"/>
</dbReference>
<dbReference type="FunFam" id="2.60.40.10:FF:000122">
    <property type="entry name" value="filamin-C isoform X2"/>
    <property type="match status" value="1"/>
</dbReference>
<feature type="repeat" description="Filamin" evidence="7">
    <location>
        <begin position="1743"/>
        <end position="1835"/>
    </location>
</feature>
<evidence type="ECO:0000256" key="4">
    <source>
        <dbReference type="ARBA" id="ARBA00022737"/>
    </source>
</evidence>
<dbReference type="Ensembl" id="ENSMODT00000035828.3">
    <property type="protein sequence ID" value="ENSMODP00000034242.2"/>
    <property type="gene ID" value="ENSMODG00000002189.4"/>
</dbReference>
<evidence type="ECO:0000313" key="8">
    <source>
        <dbReference type="Ensembl" id="ENSMODP00000034242.2"/>
    </source>
</evidence>
<dbReference type="FunFam" id="2.60.40.10:FF:000118">
    <property type="entry name" value="filamin-C isoform X2"/>
    <property type="match status" value="1"/>
</dbReference>
<dbReference type="GO" id="GO:0005886">
    <property type="term" value="C:plasma membrane"/>
    <property type="evidence" value="ECO:0007669"/>
    <property type="project" value="Ensembl"/>
</dbReference>
<feature type="repeat" description="Filamin" evidence="7">
    <location>
        <begin position="507"/>
        <end position="609"/>
    </location>
</feature>
<dbReference type="SUPFAM" id="SSF81296">
    <property type="entry name" value="E set domains"/>
    <property type="match status" value="23"/>
</dbReference>
<protein>
    <submittedName>
        <fullName evidence="8">Filamin B</fullName>
    </submittedName>
</protein>
<dbReference type="Proteomes" id="UP000002280">
    <property type="component" value="Chromosome 6"/>
</dbReference>
<dbReference type="FunFam" id="2.60.40.10:FF:000007">
    <property type="entry name" value="Filamin-B isoform C"/>
    <property type="match status" value="2"/>
</dbReference>
<comment type="similarity">
    <text evidence="2">Belongs to the filamin family.</text>
</comment>
<dbReference type="GO" id="GO:0030036">
    <property type="term" value="P:actin cytoskeleton organization"/>
    <property type="evidence" value="ECO:0007669"/>
    <property type="project" value="InterPro"/>
</dbReference>
<dbReference type="FunFam" id="2.60.40.10:FF:000157">
    <property type="entry name" value="filamin-C isoform X1"/>
    <property type="match status" value="1"/>
</dbReference>
<dbReference type="InParanoid" id="F6YID2"/>
<dbReference type="FunFam" id="2.60.40.10:FF:000115">
    <property type="entry name" value="filamin-C isoform X1"/>
    <property type="match status" value="1"/>
</dbReference>
<sequence>MTYLSQFPKAKLKPGAPLKPKLNPKKARAYGRGIEPNGNMVKQPARFTVDTISAGQGDVMVIVEDPEGNKEEAQVTPDGDKNKTYSVEYLPKVTGLHKVTVLFAGQHISKSPFEVNVDKAQGDASKVTAKGPGLEASGNIANKATFFDIYTAGAGVGDIEVEVEDPQGKKTVEMAMEDKGNQVYRCAYKPVQSGPHVVKVSFAGESIPKSPFMVNVGEACNPNACRASGRGLQPKGVRIRETADFKVDTKSAGSGELSVTVRGPKGLEELVKQKGFMNGVYAFEYYPGTPGKYVVVITWGGHNIPKSPFEVQVGPEADVQKVRAWGPGLHGGIVGRSADFVVESIGSEVGSLGFAIEGPSQAKIEYNDQNDGSCDVKYWPKEPGEYAVHIMCDDEDIKDSPYMAYIQPASGDFNPDLVQAYGPGLEKTGCIVNNLAEFTVDPKDAGKAPLKIYAQDGEGNPIDIQMKSKMDGTYSCFYTPLKPIKHTIAVVWGGVNISQSPYRVGVGQGSHPQRVKVFGPGVERSGLKANEPTHFTVDCTEAGEGDVSVGIKCDAGVLGIDEEDVDFDIIHNANDTFTVKYAPPAPGRYTIKVLFASKEIPASPFRVKVDPSHDASKVRAEGPGLSKAGVENGKPTHFTVFTKGAGKAPLDVQFTGPQAGVAVRDLDIIDNYDYSHTVKYTPVQQGSTQVLVTYGGDPIPKSPFVVEVAAPLDLSKIKLNGLENRVEVGKDQEFVVDTKGAGGQGKLDVTILSPTRQVVPCLVAPVAGKDYSTVKYIPKEEGLYAVDVSYDGNPIPGSPFTVEASLPPDPTKVKAHGPGLEGGYVGNPAEFTIDTKGAGTGGLGLTVEGPCEAKIECSDNGDGTCSVSYLPTKPGEYFVNILFEEVHIPGSPFKADIEMPFDPSKVVASGPGLERGKVGEAGILKVDCSEAGYGVLGMEAVSDAGVKADVHIQNNKDGTYAVTYVPLAAGMYTLTLNYGGEQVPAFPARVKVEPAIDTSKIKVYGPGIEGKDVFREATTNFTVDSRPLTKVGGDHIKATIANPSGAFTDYLIKDNADGTYDVEFTPFEKGLHTVEVTYDDIPVPNSPFQVAVTEGCHPSRVQAQGPGLKEGFTHKPNPFTVVTRGAGIGGLGITVEGPSESKISCKDNKDGSCSAEYIPFVPGDYDVNITYGNEHVPGSPFRIPVKDVIDPSKVKIAGPGLGAGVRANVPQAFTVDSSQAGLAPLEVLVLGPRGLVEPVTVTDNGDGTHTVTYTPTQEGPYMVSVKYAGEDVPHSPFKVKVLPTYDASKVTASGPGLSSYGVPASLPVEFAVDAKKAGVGPLAVQITDQEGKPKRVNVHDNKDGTYAVTYLPDKTGRYMIGVTYGGDNIPSSPYRIRATQTGDASKCLAKGPGIAPTVKTGEEVGFVVDAKTAGKGKVTCTVLTPDGAEVEAEVIENEDGTYDIFYTAAKPGTYIIYVRFGGVDIPNSPFTVMVTEEAYVPVSDMNGLGFKPFDLVIPFAVRKGEVTGEVHMPSGKTATPEIVDNKDGTVTVRYAPTEVGLHEMHIKYMGNHIPESPLQFYVNYPNSGSVSAYGPGLVYGVANKTATFTIVTEDAGEGGLDLAIEGPSKAEISCIDNKDGTCTVTYLPTLPGDYSILVKYNDKHIPGSPFTAKITDNNRRCSQVKLGSAADFLLDISETDLSTLTASIKAPSGRDEPCLLKRLPNNHIGISFIPREVGEHLVSIKKNGSHVPNSPVSIMVVQSEIGDARRAKVSGRGLTEGRTFEMSDFIVDTREAGYGGISLAVEGPSKVDIQTEDLEDGTCKVSYFPTVPGVYIVSTKFADEHVPGSPFTVKISGEGRVKESITRASRAPSVATVGSICDLNLKIPEIDSADMSAHVTSPSGRMTEAEIVPMGKSSHCVRFVPQEMGVHTVSVKYRGQHVTGSPFQFTVGPLGEGGAQKVRAGGPGLERGEAGVPSIKFNEEHIPESPYWVPVIAPPDDACRLTVMSLQESGLKVNQPASFAIRLNGAKGKIDAKVHSPSGAVEECHVSELEPGVQSEFFINTTRAGPGTLSVTIEGPSKVKMDCQETPEGYKVMYTPMAPGSYLIGVKYGGPNHIVGSPFKAKVTGQRLVSPGSANETSSILVESVTRSSTETCYSAVPKASSDASKVTSKGAGLVKAFVGQKSTFLVDCSKAGSNMLLIGVHGPTTPCEEVSMKHVGNQQYNVTYVVKERGDYVLAVKWGEEHIPGSPFHITVP</sequence>
<feature type="repeat" description="Filamin" evidence="7">
    <location>
        <begin position="898"/>
        <end position="992"/>
    </location>
</feature>
<comment type="subcellular location">
    <subcellularLocation>
        <location evidence="1">Cytoplasm</location>
        <location evidence="1">Cytoskeleton</location>
    </subcellularLocation>
</comment>
<dbReference type="FunCoup" id="F6YID2">
    <property type="interactions" value="668"/>
</dbReference>
<dbReference type="GO" id="GO:0042802">
    <property type="term" value="F:identical protein binding"/>
    <property type="evidence" value="ECO:0007669"/>
    <property type="project" value="Ensembl"/>
</dbReference>
<dbReference type="GO" id="GO:0005829">
    <property type="term" value="C:cytosol"/>
    <property type="evidence" value="ECO:0007669"/>
    <property type="project" value="Ensembl"/>
</dbReference>
<dbReference type="PANTHER" id="PTHR38537:SF7">
    <property type="entry name" value="FILAMIN-B"/>
    <property type="match status" value="1"/>
</dbReference>
<dbReference type="FunFam" id="2.60.40.10:FF:000092">
    <property type="entry name" value="Filamin-B isoform B"/>
    <property type="match status" value="1"/>
</dbReference>
<feature type="repeat" description="Filamin" evidence="7">
    <location>
        <begin position="1504"/>
        <end position="1562"/>
    </location>
</feature>
<evidence type="ECO:0000256" key="2">
    <source>
        <dbReference type="ARBA" id="ARBA00009238"/>
    </source>
</evidence>
<organism evidence="8 9">
    <name type="scientific">Monodelphis domestica</name>
    <name type="common">Gray short-tailed opossum</name>
    <dbReference type="NCBI Taxonomy" id="13616"/>
    <lineage>
        <taxon>Eukaryota</taxon>
        <taxon>Metazoa</taxon>
        <taxon>Chordata</taxon>
        <taxon>Craniata</taxon>
        <taxon>Vertebrata</taxon>
        <taxon>Euteleostomi</taxon>
        <taxon>Mammalia</taxon>
        <taxon>Metatheria</taxon>
        <taxon>Didelphimorphia</taxon>
        <taxon>Didelphidae</taxon>
        <taxon>Monodelphis</taxon>
    </lineage>
</organism>
<feature type="repeat" description="Filamin" evidence="7">
    <location>
        <begin position="119"/>
        <end position="216"/>
    </location>
</feature>
<dbReference type="HOGENOM" id="CLU_000783_0_0_1"/>
<accession>F6YID2</accession>
<dbReference type="GeneTree" id="ENSGT00940000156286"/>
<feature type="repeat" description="Filamin" evidence="7">
    <location>
        <begin position="1833"/>
        <end position="1931"/>
    </location>
</feature>
<evidence type="ECO:0000313" key="9">
    <source>
        <dbReference type="Proteomes" id="UP000002280"/>
    </source>
</evidence>
<evidence type="ECO:0000256" key="1">
    <source>
        <dbReference type="ARBA" id="ARBA00004245"/>
    </source>
</evidence>
<dbReference type="FunFam" id="2.60.40.10:FF:000154">
    <property type="entry name" value="filamin-B isoform X1"/>
    <property type="match status" value="1"/>
</dbReference>
<feature type="repeat" description="Filamin" evidence="7">
    <location>
        <begin position="1282"/>
        <end position="1378"/>
    </location>
</feature>
<reference evidence="8" key="2">
    <citation type="submission" date="2025-08" db="UniProtKB">
        <authorList>
            <consortium name="Ensembl"/>
        </authorList>
    </citation>
    <scope>IDENTIFICATION</scope>
</reference>
<name>F6YID2_MONDO</name>
<feature type="repeat" description="Filamin" evidence="7">
    <location>
        <begin position="217"/>
        <end position="313"/>
    </location>
</feature>
<feature type="repeat" description="Filamin" evidence="7">
    <location>
        <begin position="314"/>
        <end position="406"/>
    </location>
</feature>
<dbReference type="FunFam" id="2.60.40.10:FF:000126">
    <property type="entry name" value="filamin-C isoform X1"/>
    <property type="match status" value="1"/>
</dbReference>
<evidence type="ECO:0000256" key="3">
    <source>
        <dbReference type="ARBA" id="ARBA00022490"/>
    </source>
</evidence>
<feature type="repeat" description="Filamin" evidence="7">
    <location>
        <begin position="993"/>
        <end position="1092"/>
    </location>
</feature>
<dbReference type="InterPro" id="IPR044801">
    <property type="entry name" value="Filamin"/>
</dbReference>
<dbReference type="FunFam" id="2.60.40.10:FF:000105">
    <property type="entry name" value="filamin-C isoform X1"/>
    <property type="match status" value="1"/>
</dbReference>
<evidence type="ECO:0000256" key="7">
    <source>
        <dbReference type="PROSITE-ProRule" id="PRU00087"/>
    </source>
</evidence>
<dbReference type="FunFam" id="2.60.40.10:FF:000125">
    <property type="entry name" value="filamin-B isoform X1"/>
    <property type="match status" value="1"/>
</dbReference>
<dbReference type="OMA" id="RAVPCKV"/>
<dbReference type="Bgee" id="ENSMODG00000002189">
    <property type="expression patterns" value="Expressed in adult mammalian kidney and 17 other cell types or tissues"/>
</dbReference>
<feature type="repeat" description="Filamin" evidence="7">
    <location>
        <begin position="410"/>
        <end position="506"/>
    </location>
</feature>
<dbReference type="InterPro" id="IPR014756">
    <property type="entry name" value="Ig_E-set"/>
</dbReference>
<feature type="repeat" description="Filamin" evidence="7">
    <location>
        <begin position="805"/>
        <end position="897"/>
    </location>
</feature>
<dbReference type="SMART" id="SM00557">
    <property type="entry name" value="IG_FLMN"/>
    <property type="match status" value="22"/>
</dbReference>
<feature type="repeat" description="Filamin" evidence="7">
    <location>
        <begin position="1093"/>
        <end position="1185"/>
    </location>
</feature>
<feature type="repeat" description="Filamin" evidence="7">
    <location>
        <begin position="1934"/>
        <end position="2032"/>
    </location>
</feature>
<keyword evidence="9" id="KW-1185">Reference proteome</keyword>
<dbReference type="FunFam" id="2.60.40.10:FF:000001">
    <property type="entry name" value="Filamin-C isoform b"/>
    <property type="match status" value="5"/>
</dbReference>
<feature type="repeat" description="Filamin" evidence="7">
    <location>
        <begin position="2036"/>
        <end position="2107"/>
    </location>
</feature>
<feature type="repeat" description="Filamin" evidence="7">
    <location>
        <begin position="1562"/>
        <end position="1654"/>
    </location>
</feature>
<dbReference type="PROSITE" id="PS50194">
    <property type="entry name" value="FILAMIN_REPEAT"/>
    <property type="match status" value="23"/>
</dbReference>
<keyword evidence="5" id="KW-0009">Actin-binding</keyword>
<gene>
    <name evidence="8" type="primary">FLNB</name>
</gene>
<feature type="repeat" description="Filamin" evidence="7">
    <location>
        <begin position="709"/>
        <end position="804"/>
    </location>
</feature>
<reference evidence="8" key="3">
    <citation type="submission" date="2025-09" db="UniProtKB">
        <authorList>
            <consortium name="Ensembl"/>
        </authorList>
    </citation>
    <scope>IDENTIFICATION</scope>
</reference>
<dbReference type="Pfam" id="PF00630">
    <property type="entry name" value="Filamin"/>
    <property type="match status" value="22"/>
</dbReference>
<dbReference type="InterPro" id="IPR017868">
    <property type="entry name" value="Filamin/ABP280_repeat-like"/>
</dbReference>
<dbReference type="PANTHER" id="PTHR38537">
    <property type="entry name" value="JITTERBUG, ISOFORM N"/>
    <property type="match status" value="1"/>
</dbReference>
<dbReference type="GO" id="GO:0005856">
    <property type="term" value="C:cytoskeleton"/>
    <property type="evidence" value="ECO:0007669"/>
    <property type="project" value="UniProtKB-SubCell"/>
</dbReference>
<dbReference type="FunFam" id="2.60.40.10:FF:000096">
    <property type="entry name" value="filamin-C isoform X2"/>
    <property type="match status" value="1"/>
</dbReference>
<dbReference type="STRING" id="13616.ENSMODP00000034242"/>
<proteinExistence type="inferred from homology"/>
<dbReference type="eggNOG" id="KOG0518">
    <property type="taxonomic scope" value="Eukaryota"/>
</dbReference>
<feature type="repeat" description="Filamin" evidence="7">
    <location>
        <begin position="1186"/>
        <end position="1281"/>
    </location>
</feature>
<evidence type="ECO:0000256" key="6">
    <source>
        <dbReference type="ARBA" id="ARBA00023212"/>
    </source>
</evidence>
<dbReference type="Gene3D" id="2.60.40.10">
    <property type="entry name" value="Immunoglobulins"/>
    <property type="match status" value="23"/>
</dbReference>
<dbReference type="FunFam" id="2.60.40.10:FF:000042">
    <property type="entry name" value="Filamin-B isoform B"/>
    <property type="match status" value="2"/>
</dbReference>
<dbReference type="GO" id="GO:0051015">
    <property type="term" value="F:actin filament binding"/>
    <property type="evidence" value="ECO:0007669"/>
    <property type="project" value="InterPro"/>
</dbReference>
<reference evidence="8 9" key="1">
    <citation type="journal article" date="2007" name="Nature">
        <title>Genome of the marsupial Monodelphis domestica reveals innovation in non-coding sequences.</title>
        <authorList>
            <person name="Mikkelsen T.S."/>
            <person name="Wakefield M.J."/>
            <person name="Aken B."/>
            <person name="Amemiya C.T."/>
            <person name="Chang J.L."/>
            <person name="Duke S."/>
            <person name="Garber M."/>
            <person name="Gentles A.J."/>
            <person name="Goodstadt L."/>
            <person name="Heger A."/>
            <person name="Jurka J."/>
            <person name="Kamal M."/>
            <person name="Mauceli E."/>
            <person name="Searle S.M."/>
            <person name="Sharpe T."/>
            <person name="Baker M.L."/>
            <person name="Batzer M.A."/>
            <person name="Benos P.V."/>
            <person name="Belov K."/>
            <person name="Clamp M."/>
            <person name="Cook A."/>
            <person name="Cuff J."/>
            <person name="Das R."/>
            <person name="Davidow L."/>
            <person name="Deakin J.E."/>
            <person name="Fazzari M.J."/>
            <person name="Glass J.L."/>
            <person name="Grabherr M."/>
            <person name="Greally J.M."/>
            <person name="Gu W."/>
            <person name="Hore T.A."/>
            <person name="Huttley G.A."/>
            <person name="Kleber M."/>
            <person name="Jirtle R.L."/>
            <person name="Koina E."/>
            <person name="Lee J.T."/>
            <person name="Mahony S."/>
            <person name="Marra M.A."/>
            <person name="Miller R.D."/>
            <person name="Nicholls R.D."/>
            <person name="Oda M."/>
            <person name="Papenfuss A.T."/>
            <person name="Parra Z.E."/>
            <person name="Pollock D.D."/>
            <person name="Ray D.A."/>
            <person name="Schein J.E."/>
            <person name="Speed T.P."/>
            <person name="Thompson K."/>
            <person name="VandeBerg J.L."/>
            <person name="Wade C.M."/>
            <person name="Walker J.A."/>
            <person name="Waters P.D."/>
            <person name="Webber C."/>
            <person name="Weidman J.R."/>
            <person name="Xie X."/>
            <person name="Zody M.C."/>
            <person name="Baldwin J."/>
            <person name="Abdouelleil A."/>
            <person name="Abdulkadir J."/>
            <person name="Abebe A."/>
            <person name="Abera B."/>
            <person name="Abreu J."/>
            <person name="Acer S.C."/>
            <person name="Aftuck L."/>
            <person name="Alexander A."/>
            <person name="An P."/>
            <person name="Anderson E."/>
            <person name="Anderson S."/>
            <person name="Arachi H."/>
            <person name="Azer M."/>
            <person name="Bachantsang P."/>
            <person name="Barry A."/>
            <person name="Bayul T."/>
            <person name="Berlin A."/>
            <person name="Bessette D."/>
            <person name="Bloom T."/>
            <person name="Bloom T."/>
            <person name="Boguslavskiy L."/>
            <person name="Bonnet C."/>
            <person name="Boukhgalter B."/>
            <person name="Bourzgui I."/>
            <person name="Brown A."/>
            <person name="Cahill P."/>
            <person name="Channer S."/>
            <person name="Cheshatsang Y."/>
            <person name="Chuda L."/>
            <person name="Citroen M."/>
            <person name="Collymore A."/>
            <person name="Cooke P."/>
            <person name="Costello M."/>
            <person name="D'Aco K."/>
            <person name="Daza R."/>
            <person name="De Haan G."/>
            <person name="DeGray S."/>
            <person name="DeMaso C."/>
            <person name="Dhargay N."/>
            <person name="Dooley K."/>
            <person name="Dooley E."/>
            <person name="Doricent M."/>
            <person name="Dorje P."/>
            <person name="Dorjee K."/>
            <person name="Dupes A."/>
            <person name="Elong R."/>
            <person name="Falk J."/>
            <person name="Farina A."/>
            <person name="Faro S."/>
            <person name="Ferguson D."/>
            <person name="Fisher S."/>
            <person name="Foley C.D."/>
            <person name="Franke A."/>
            <person name="Friedrich D."/>
            <person name="Gadbois L."/>
            <person name="Gearin G."/>
            <person name="Gearin C.R."/>
            <person name="Giannoukos G."/>
            <person name="Goode T."/>
            <person name="Graham J."/>
            <person name="Grandbois E."/>
            <person name="Grewal S."/>
            <person name="Gyaltsen K."/>
            <person name="Hafez N."/>
            <person name="Hagos B."/>
            <person name="Hall J."/>
            <person name="Henson C."/>
            <person name="Hollinger A."/>
            <person name="Honan T."/>
            <person name="Huard M.D."/>
            <person name="Hughes L."/>
            <person name="Hurhula B."/>
            <person name="Husby M.E."/>
            <person name="Kamat A."/>
            <person name="Kanga B."/>
            <person name="Kashin S."/>
            <person name="Khazanovich D."/>
            <person name="Kisner P."/>
            <person name="Lance K."/>
            <person name="Lara M."/>
            <person name="Lee W."/>
            <person name="Lennon N."/>
            <person name="Letendre F."/>
            <person name="LeVine R."/>
            <person name="Lipovsky A."/>
            <person name="Liu X."/>
            <person name="Liu J."/>
            <person name="Liu S."/>
            <person name="Lokyitsang T."/>
            <person name="Lokyitsang Y."/>
            <person name="Lubonja R."/>
            <person name="Lui A."/>
            <person name="MacDonald P."/>
            <person name="Magnisalis V."/>
            <person name="Maru K."/>
            <person name="Matthews C."/>
            <person name="McCusker W."/>
            <person name="McDonough S."/>
            <person name="Mehta T."/>
            <person name="Meldrim J."/>
            <person name="Meneus L."/>
            <person name="Mihai O."/>
            <person name="Mihalev A."/>
            <person name="Mihova T."/>
            <person name="Mittelman R."/>
            <person name="Mlenga V."/>
            <person name="Montmayeur A."/>
            <person name="Mulrain L."/>
            <person name="Navidi A."/>
            <person name="Naylor J."/>
            <person name="Negash T."/>
            <person name="Nguyen T."/>
            <person name="Nguyen N."/>
            <person name="Nicol R."/>
            <person name="Norbu C."/>
            <person name="Norbu N."/>
            <person name="Novod N."/>
            <person name="O'Neill B."/>
            <person name="Osman S."/>
            <person name="Markiewicz E."/>
            <person name="Oyono O.L."/>
            <person name="Patti C."/>
            <person name="Phunkhang P."/>
            <person name="Pierre F."/>
            <person name="Priest M."/>
            <person name="Raghuraman S."/>
            <person name="Rege F."/>
            <person name="Reyes R."/>
            <person name="Rise C."/>
            <person name="Rogov P."/>
            <person name="Ross K."/>
            <person name="Ryan E."/>
            <person name="Settipalli S."/>
            <person name="Shea T."/>
            <person name="Sherpa N."/>
            <person name="Shi L."/>
            <person name="Shih D."/>
            <person name="Sparrow T."/>
            <person name="Spaulding J."/>
            <person name="Stalker J."/>
            <person name="Stange-Thomann N."/>
            <person name="Stavropoulos S."/>
            <person name="Stone C."/>
            <person name="Strader C."/>
            <person name="Tesfaye S."/>
            <person name="Thomson T."/>
            <person name="Thoulutsang Y."/>
            <person name="Thoulutsang D."/>
            <person name="Topham K."/>
            <person name="Topping I."/>
            <person name="Tsamla T."/>
            <person name="Vassiliev H."/>
            <person name="Vo A."/>
            <person name="Wangchuk T."/>
            <person name="Wangdi T."/>
            <person name="Weiand M."/>
            <person name="Wilkinson J."/>
            <person name="Wilson A."/>
            <person name="Yadav S."/>
            <person name="Young G."/>
            <person name="Yu Q."/>
            <person name="Zembek L."/>
            <person name="Zhong D."/>
            <person name="Zimmer A."/>
            <person name="Zwirko Z."/>
            <person name="Jaffe D.B."/>
            <person name="Alvarez P."/>
            <person name="Brockman W."/>
            <person name="Butler J."/>
            <person name="Chin C."/>
            <person name="Gnerre S."/>
            <person name="MacCallum I."/>
            <person name="Graves J.A."/>
            <person name="Ponting C.P."/>
            <person name="Breen M."/>
            <person name="Samollow P.B."/>
            <person name="Lander E.S."/>
            <person name="Lindblad-Toh K."/>
        </authorList>
    </citation>
    <scope>NUCLEOTIDE SEQUENCE [LARGE SCALE GENOMIC DNA]</scope>
</reference>
<feature type="repeat" description="Filamin" evidence="7">
    <location>
        <begin position="19"/>
        <end position="117"/>
    </location>
</feature>
<keyword evidence="4" id="KW-0677">Repeat</keyword>
<evidence type="ECO:0000256" key="5">
    <source>
        <dbReference type="ARBA" id="ARBA00023203"/>
    </source>
</evidence>
<dbReference type="FunFam" id="2.60.40.10:FF:000079">
    <property type="entry name" value="Filamin-B isoform C"/>
    <property type="match status" value="1"/>
</dbReference>
<dbReference type="InterPro" id="IPR001298">
    <property type="entry name" value="Filamin/ABP280_rpt"/>
</dbReference>
<dbReference type="FunFam" id="2.60.40.10:FF:000138">
    <property type="entry name" value="filamin-B isoform X1"/>
    <property type="match status" value="1"/>
</dbReference>
<feature type="repeat" description="Filamin" evidence="7">
    <location>
        <begin position="1665"/>
        <end position="1740"/>
    </location>
</feature>